<evidence type="ECO:0000313" key="1">
    <source>
        <dbReference type="EMBL" id="NUU74236.1"/>
    </source>
</evidence>
<feature type="non-terminal residue" evidence="1">
    <location>
        <position position="114"/>
    </location>
</feature>
<proteinExistence type="predicted"/>
<keyword evidence="2" id="KW-1185">Reference proteome</keyword>
<protein>
    <submittedName>
        <fullName evidence="1">Uncharacterized protein</fullName>
    </submittedName>
</protein>
<sequence length="114" mass="13066">MLEFSVIERGGYIPAVEKNKAFLRADGWNDYSFVTMFYLTVFDEHGEKCDIGNVKIGFVGQKEEVSTYSLIDKKFSQLPEMFFSLGESIDYYVNLSKLSDGFKHNLLKAIQDLV</sequence>
<comment type="caution">
    <text evidence="1">The sequence shown here is derived from an EMBL/GenBank/DDBJ whole genome shotgun (WGS) entry which is preliminary data.</text>
</comment>
<name>A0A7Y6BTR3_9BACL</name>
<dbReference type="AlphaFoldDB" id="A0A7Y6BTR3"/>
<reference evidence="1 2" key="1">
    <citation type="submission" date="2020-05" db="EMBL/GenBank/DDBJ databases">
        <title>Genome Sequencing of Type Strains.</title>
        <authorList>
            <person name="Lemaire J.F."/>
            <person name="Inderbitzin P."/>
            <person name="Gregorio O.A."/>
            <person name="Collins S.B."/>
            <person name="Wespe N."/>
            <person name="Knight-Connoni V."/>
        </authorList>
    </citation>
    <scope>NUCLEOTIDE SEQUENCE [LARGE SCALE GENOMIC DNA]</scope>
    <source>
        <strain evidence="1 2">LMG 21957</strain>
    </source>
</reference>
<evidence type="ECO:0000313" key="2">
    <source>
        <dbReference type="Proteomes" id="UP000526125"/>
    </source>
</evidence>
<accession>A0A7Y6BTR3</accession>
<dbReference type="EMBL" id="JABMCB010000133">
    <property type="protein sequence ID" value="NUU74236.1"/>
    <property type="molecule type" value="Genomic_DNA"/>
</dbReference>
<gene>
    <name evidence="1" type="ORF">HP552_02980</name>
</gene>
<dbReference type="Proteomes" id="UP000526125">
    <property type="component" value="Unassembled WGS sequence"/>
</dbReference>
<organism evidence="1 2">
    <name type="scientific">Paenibacillus xylanilyticus</name>
    <dbReference type="NCBI Taxonomy" id="248903"/>
    <lineage>
        <taxon>Bacteria</taxon>
        <taxon>Bacillati</taxon>
        <taxon>Bacillota</taxon>
        <taxon>Bacilli</taxon>
        <taxon>Bacillales</taxon>
        <taxon>Paenibacillaceae</taxon>
        <taxon>Paenibacillus</taxon>
    </lineage>
</organism>